<evidence type="ECO:0000313" key="8">
    <source>
        <dbReference type="EMBL" id="TVU22136.1"/>
    </source>
</evidence>
<dbReference type="InterPro" id="IPR013010">
    <property type="entry name" value="Znf_SIAH"/>
</dbReference>
<dbReference type="PANTHER" id="PTHR46632:SF16">
    <property type="entry name" value="E3 UBIQUITIN-PROTEIN LIGASE SINA-LIKE 10"/>
    <property type="match status" value="1"/>
</dbReference>
<evidence type="ECO:0000256" key="1">
    <source>
        <dbReference type="ARBA" id="ARBA00022723"/>
    </source>
</evidence>
<organism evidence="8 9">
    <name type="scientific">Eragrostis curvula</name>
    <name type="common">weeping love grass</name>
    <dbReference type="NCBI Taxonomy" id="38414"/>
    <lineage>
        <taxon>Eukaryota</taxon>
        <taxon>Viridiplantae</taxon>
        <taxon>Streptophyta</taxon>
        <taxon>Embryophyta</taxon>
        <taxon>Tracheophyta</taxon>
        <taxon>Spermatophyta</taxon>
        <taxon>Magnoliopsida</taxon>
        <taxon>Liliopsida</taxon>
        <taxon>Poales</taxon>
        <taxon>Poaceae</taxon>
        <taxon>PACMAD clade</taxon>
        <taxon>Chloridoideae</taxon>
        <taxon>Eragrostideae</taxon>
        <taxon>Eragrostidinae</taxon>
        <taxon>Eragrostis</taxon>
    </lineage>
</organism>
<feature type="domain" description="SIAH-type" evidence="7">
    <location>
        <begin position="102"/>
        <end position="158"/>
    </location>
</feature>
<evidence type="ECO:0000256" key="5">
    <source>
        <dbReference type="PROSITE-ProRule" id="PRU00455"/>
    </source>
</evidence>
<comment type="caution">
    <text evidence="8">The sequence shown here is derived from an EMBL/GenBank/DDBJ whole genome shotgun (WGS) entry which is preliminary data.</text>
</comment>
<proteinExistence type="predicted"/>
<dbReference type="PANTHER" id="PTHR46632">
    <property type="entry name" value="E3 UBIQUITIN-PROTEIN LIGASE SINA-LIKE 4"/>
    <property type="match status" value="1"/>
</dbReference>
<dbReference type="Gramene" id="TVU22136">
    <property type="protein sequence ID" value="TVU22136"/>
    <property type="gene ID" value="EJB05_31818"/>
</dbReference>
<feature type="region of interest" description="Disordered" evidence="6">
    <location>
        <begin position="1"/>
        <end position="31"/>
    </location>
</feature>
<feature type="non-terminal residue" evidence="8">
    <location>
        <position position="1"/>
    </location>
</feature>
<protein>
    <recommendedName>
        <fullName evidence="7">SIAH-type domain-containing protein</fullName>
    </recommendedName>
</protein>
<dbReference type="GO" id="GO:0016567">
    <property type="term" value="P:protein ubiquitination"/>
    <property type="evidence" value="ECO:0007669"/>
    <property type="project" value="UniProtKB-UniPathway"/>
</dbReference>
<name>A0A5J9UF24_9POAL</name>
<keyword evidence="3" id="KW-0862">Zinc</keyword>
<reference evidence="8 9" key="1">
    <citation type="journal article" date="2019" name="Sci. Rep.">
        <title>A high-quality genome of Eragrostis curvula grass provides insights into Poaceae evolution and supports new strategies to enhance forage quality.</title>
        <authorList>
            <person name="Carballo J."/>
            <person name="Santos B.A.C.M."/>
            <person name="Zappacosta D."/>
            <person name="Garbus I."/>
            <person name="Selva J.P."/>
            <person name="Gallo C.A."/>
            <person name="Diaz A."/>
            <person name="Albertini E."/>
            <person name="Caccamo M."/>
            <person name="Echenique V."/>
        </authorList>
    </citation>
    <scope>NUCLEOTIDE SEQUENCE [LARGE SCALE GENOMIC DNA]</scope>
    <source>
        <strain evidence="9">cv. Victoria</strain>
        <tissue evidence="8">Leaf</tissue>
    </source>
</reference>
<evidence type="ECO:0000259" key="7">
    <source>
        <dbReference type="PROSITE" id="PS51081"/>
    </source>
</evidence>
<dbReference type="Proteomes" id="UP000324897">
    <property type="component" value="Unassembled WGS sequence"/>
</dbReference>
<dbReference type="Pfam" id="PF21361">
    <property type="entry name" value="Sina_ZnF"/>
    <property type="match status" value="1"/>
</dbReference>
<gene>
    <name evidence="8" type="ORF">EJB05_31818</name>
</gene>
<comment type="function">
    <text evidence="4">E3 ubiquitin-protein ligase that mediates ubiquitination and subsequent proteasomal degradation of target proteins. E3 ubiquitin ligases accept ubiquitin from an E2 ubiquitin-conjugating enzyme in the form of a thioester and then directly transfers the ubiquitin to targeted substrates. It probably triggers the ubiquitin-mediated degradation of different substrates.</text>
</comment>
<accession>A0A5J9UF24</accession>
<dbReference type="PROSITE" id="PS51081">
    <property type="entry name" value="ZF_SIAH"/>
    <property type="match status" value="1"/>
</dbReference>
<keyword evidence="9" id="KW-1185">Reference proteome</keyword>
<dbReference type="SUPFAM" id="SSF49599">
    <property type="entry name" value="TRAF domain-like"/>
    <property type="match status" value="1"/>
</dbReference>
<sequence>MSKRCGKKTMGCGSGSAKKPRTARKGAAKVDEMQEDEETVLNFSMDLDVLECRICFMPFDAECKNGHGACGNCSLSMNRKCGSCSESIGDLRNRQLEAVLAAMTTTCKFKEYGCGESVKWTEKRSHEEACVHEPFDCPLVGCRYRGLQLYDHVQDDHAPDAAYVLSYVRGSGSVTTVTLQKATPFMVLVQPRRGLVFLLLNGGDVLAGRWLSLLCLRPRPDGNAELEYKMEVTGDEPGALSLSAAGTVPCARGLEGFQAKQFCSCRTRTGAVPAASLSKFACETDFTVRGDLVAEVLNASVPV</sequence>
<evidence type="ECO:0000256" key="4">
    <source>
        <dbReference type="ARBA" id="ARBA00024004"/>
    </source>
</evidence>
<keyword evidence="1" id="KW-0479">Metal-binding</keyword>
<dbReference type="InterPro" id="IPR013083">
    <property type="entry name" value="Znf_RING/FYVE/PHD"/>
</dbReference>
<dbReference type="EMBL" id="RWGY01000026">
    <property type="protein sequence ID" value="TVU22136.1"/>
    <property type="molecule type" value="Genomic_DNA"/>
</dbReference>
<dbReference type="UniPathway" id="UPA00143"/>
<dbReference type="GO" id="GO:0008270">
    <property type="term" value="F:zinc ion binding"/>
    <property type="evidence" value="ECO:0007669"/>
    <property type="project" value="UniProtKB-KW"/>
</dbReference>
<dbReference type="AlphaFoldDB" id="A0A5J9UF24"/>
<dbReference type="Gene3D" id="3.30.40.10">
    <property type="entry name" value="Zinc/RING finger domain, C3HC4 (zinc finger)"/>
    <property type="match status" value="1"/>
</dbReference>
<evidence type="ECO:0000256" key="3">
    <source>
        <dbReference type="ARBA" id="ARBA00022833"/>
    </source>
</evidence>
<feature type="compositionally biased region" description="Basic residues" evidence="6">
    <location>
        <begin position="18"/>
        <end position="27"/>
    </location>
</feature>
<evidence type="ECO:0000256" key="6">
    <source>
        <dbReference type="SAM" id="MobiDB-lite"/>
    </source>
</evidence>
<dbReference type="OrthoDB" id="675760at2759"/>
<keyword evidence="2 5" id="KW-0863">Zinc-finger</keyword>
<dbReference type="InterPro" id="IPR044286">
    <property type="entry name" value="SINL_plant"/>
</dbReference>
<evidence type="ECO:0000313" key="9">
    <source>
        <dbReference type="Proteomes" id="UP000324897"/>
    </source>
</evidence>
<evidence type="ECO:0000256" key="2">
    <source>
        <dbReference type="ARBA" id="ARBA00022771"/>
    </source>
</evidence>